<dbReference type="PANTHER" id="PTHR47706:SF6">
    <property type="entry name" value="NMRA-LIKE FAMILY PROTEIN (AFU_ORTHOLOGUE AFUA_6G00280)"/>
    <property type="match status" value="1"/>
</dbReference>
<reference evidence="4 5" key="1">
    <citation type="submission" date="2023-08" db="EMBL/GenBank/DDBJ databases">
        <title>Black Yeasts Isolated from many extreme environments.</title>
        <authorList>
            <person name="Coleine C."/>
            <person name="Stajich J.E."/>
            <person name="Selbmann L."/>
        </authorList>
    </citation>
    <scope>NUCLEOTIDE SEQUENCE [LARGE SCALE GENOMIC DNA]</scope>
    <source>
        <strain evidence="4 5">CCFEE 5792</strain>
    </source>
</reference>
<keyword evidence="2" id="KW-0560">Oxidoreductase</keyword>
<dbReference type="AlphaFoldDB" id="A0AAV9NI84"/>
<evidence type="ECO:0000313" key="5">
    <source>
        <dbReference type="Proteomes" id="UP001358417"/>
    </source>
</evidence>
<dbReference type="GO" id="GO:0016491">
    <property type="term" value="F:oxidoreductase activity"/>
    <property type="evidence" value="ECO:0007669"/>
    <property type="project" value="UniProtKB-KW"/>
</dbReference>
<evidence type="ECO:0000313" key="4">
    <source>
        <dbReference type="EMBL" id="KAK5058659.1"/>
    </source>
</evidence>
<comment type="caution">
    <text evidence="4">The sequence shown here is derived from an EMBL/GenBank/DDBJ whole genome shotgun (WGS) entry which is preliminary data.</text>
</comment>
<organism evidence="4 5">
    <name type="scientific">Exophiala bonariae</name>
    <dbReference type="NCBI Taxonomy" id="1690606"/>
    <lineage>
        <taxon>Eukaryota</taxon>
        <taxon>Fungi</taxon>
        <taxon>Dikarya</taxon>
        <taxon>Ascomycota</taxon>
        <taxon>Pezizomycotina</taxon>
        <taxon>Eurotiomycetes</taxon>
        <taxon>Chaetothyriomycetidae</taxon>
        <taxon>Chaetothyriales</taxon>
        <taxon>Herpotrichiellaceae</taxon>
        <taxon>Exophiala</taxon>
    </lineage>
</organism>
<dbReference type="InterPro" id="IPR051609">
    <property type="entry name" value="NmrA/Isoflavone_reductase-like"/>
</dbReference>
<keyword evidence="1" id="KW-0521">NADP</keyword>
<evidence type="ECO:0000259" key="3">
    <source>
        <dbReference type="Pfam" id="PF05368"/>
    </source>
</evidence>
<proteinExistence type="predicted"/>
<dbReference type="EMBL" id="JAVRRD010000005">
    <property type="protein sequence ID" value="KAK5058659.1"/>
    <property type="molecule type" value="Genomic_DNA"/>
</dbReference>
<dbReference type="Gene3D" id="3.40.50.720">
    <property type="entry name" value="NAD(P)-binding Rossmann-like Domain"/>
    <property type="match status" value="1"/>
</dbReference>
<dbReference type="InterPro" id="IPR036291">
    <property type="entry name" value="NAD(P)-bd_dom_sf"/>
</dbReference>
<dbReference type="SUPFAM" id="SSF51735">
    <property type="entry name" value="NAD(P)-binding Rossmann-fold domains"/>
    <property type="match status" value="1"/>
</dbReference>
<dbReference type="Proteomes" id="UP001358417">
    <property type="component" value="Unassembled WGS sequence"/>
</dbReference>
<dbReference type="InterPro" id="IPR008030">
    <property type="entry name" value="NmrA-like"/>
</dbReference>
<gene>
    <name evidence="4" type="ORF">LTR84_010923</name>
</gene>
<evidence type="ECO:0000256" key="2">
    <source>
        <dbReference type="ARBA" id="ARBA00023002"/>
    </source>
</evidence>
<dbReference type="RefSeq" id="XP_064709182.1">
    <property type="nucleotide sequence ID" value="XM_064854456.1"/>
</dbReference>
<dbReference type="GeneID" id="89979077"/>
<keyword evidence="5" id="KW-1185">Reference proteome</keyword>
<accession>A0AAV9NI84</accession>
<name>A0AAV9NI84_9EURO</name>
<protein>
    <recommendedName>
        <fullName evidence="3">NmrA-like domain-containing protein</fullName>
    </recommendedName>
</protein>
<sequence>MAAATTTNSILVLGAGELGHAILSSLLANPRYNTPSAPTTITLLVRPATLAHPGEAKLKQQNSYRAQGVRLVAGDIDADDEATLTDIFRPYSTVIHAGGMNSPAGTITKITRAVLAAVVKLYMPWQHGVNYDAIGRDGGEGLFSEQVDVRDLLRSQSATQWVIVSCGIFMSFLFEEYWGVVVKKQQAVGEGGSAGQEGTRIRVTALNSWDDIITVTTAEDIGRCAAELVLDSDAPRDRPVYIAGDTLTYRAFADTLQSVTGVEVVRDVWPVDYLRELSRNDPDDKLKKYRVVFAEGTGLSWPVEGTWSSERGFEMQRVADWVRKNYC</sequence>
<evidence type="ECO:0000256" key="1">
    <source>
        <dbReference type="ARBA" id="ARBA00022857"/>
    </source>
</evidence>
<feature type="domain" description="NmrA-like" evidence="3">
    <location>
        <begin position="7"/>
        <end position="296"/>
    </location>
</feature>
<dbReference type="Pfam" id="PF05368">
    <property type="entry name" value="NmrA"/>
    <property type="match status" value="1"/>
</dbReference>
<dbReference type="PANTHER" id="PTHR47706">
    <property type="entry name" value="NMRA-LIKE FAMILY PROTEIN"/>
    <property type="match status" value="1"/>
</dbReference>